<evidence type="ECO:0000256" key="1">
    <source>
        <dbReference type="ARBA" id="ARBA00022884"/>
    </source>
</evidence>
<dbReference type="GeneID" id="30192827"/>
<evidence type="ECO:0000313" key="5">
    <source>
        <dbReference type="EMBL" id="ODN98370.1"/>
    </source>
</evidence>
<feature type="compositionally biased region" description="Basic residues" evidence="3">
    <location>
        <begin position="178"/>
        <end position="193"/>
    </location>
</feature>
<feature type="compositionally biased region" description="Low complexity" evidence="3">
    <location>
        <begin position="38"/>
        <end position="52"/>
    </location>
</feature>
<evidence type="ECO:0000313" key="6">
    <source>
        <dbReference type="Proteomes" id="UP000094819"/>
    </source>
</evidence>
<dbReference type="GO" id="GO:0005737">
    <property type="term" value="C:cytoplasm"/>
    <property type="evidence" value="ECO:0007669"/>
    <property type="project" value="TreeGrafter"/>
</dbReference>
<comment type="caution">
    <text evidence="5">The sequence shown here is derived from an EMBL/GenBank/DDBJ whole genome shotgun (WGS) entry which is preliminary data.</text>
</comment>
<organism evidence="5 6">
    <name type="scientific">Cryptococcus wingfieldii CBS 7118</name>
    <dbReference type="NCBI Taxonomy" id="1295528"/>
    <lineage>
        <taxon>Eukaryota</taxon>
        <taxon>Fungi</taxon>
        <taxon>Dikarya</taxon>
        <taxon>Basidiomycota</taxon>
        <taxon>Agaricomycotina</taxon>
        <taxon>Tremellomycetes</taxon>
        <taxon>Tremellales</taxon>
        <taxon>Cryptococcaceae</taxon>
        <taxon>Cryptococcus</taxon>
    </lineage>
</organism>
<dbReference type="PANTHER" id="PTHR23236:SF12">
    <property type="entry name" value="EUKARYOTIC INITIATION FACTOR 4B-RELATED"/>
    <property type="match status" value="1"/>
</dbReference>
<dbReference type="PANTHER" id="PTHR23236">
    <property type="entry name" value="EUKARYOTIC TRANSLATION INITIATION FACTOR 4B/4H"/>
    <property type="match status" value="1"/>
</dbReference>
<evidence type="ECO:0000259" key="4">
    <source>
        <dbReference type="PROSITE" id="PS50102"/>
    </source>
</evidence>
<dbReference type="Pfam" id="PF00076">
    <property type="entry name" value="RRM_1"/>
    <property type="match status" value="1"/>
</dbReference>
<keyword evidence="6" id="KW-1185">Reference proteome</keyword>
<gene>
    <name evidence="5" type="ORF">L198_03614</name>
</gene>
<proteinExistence type="predicted"/>
<dbReference type="PROSITE" id="PS50102">
    <property type="entry name" value="RRM"/>
    <property type="match status" value="1"/>
</dbReference>
<accession>A0A1E3JBW1</accession>
<dbReference type="InterPro" id="IPR035979">
    <property type="entry name" value="RBD_domain_sf"/>
</dbReference>
<dbReference type="SUPFAM" id="SSF54928">
    <property type="entry name" value="RNA-binding domain, RBD"/>
    <property type="match status" value="1"/>
</dbReference>
<dbReference type="AlphaFoldDB" id="A0A1E3JBW1"/>
<keyword evidence="1 2" id="KW-0694">RNA-binding</keyword>
<dbReference type="CDD" id="cd12306">
    <property type="entry name" value="RRM_II_PABPs"/>
    <property type="match status" value="1"/>
</dbReference>
<dbReference type="InterPro" id="IPR012677">
    <property type="entry name" value="Nucleotide-bd_a/b_plait_sf"/>
</dbReference>
<dbReference type="SMART" id="SM00360">
    <property type="entry name" value="RRM"/>
    <property type="match status" value="1"/>
</dbReference>
<protein>
    <submittedName>
        <fullName evidence="5">Polyadenylate-binding protein 2</fullName>
    </submittedName>
</protein>
<dbReference type="Gene3D" id="3.30.70.330">
    <property type="match status" value="1"/>
</dbReference>
<feature type="compositionally biased region" description="Acidic residues" evidence="3">
    <location>
        <begin position="12"/>
        <end position="22"/>
    </location>
</feature>
<feature type="domain" description="RRM" evidence="4">
    <location>
        <begin position="90"/>
        <end position="167"/>
    </location>
</feature>
<dbReference type="GO" id="GO:0008143">
    <property type="term" value="F:poly(A) binding"/>
    <property type="evidence" value="ECO:0007669"/>
    <property type="project" value="TreeGrafter"/>
</dbReference>
<reference evidence="5 6" key="1">
    <citation type="submission" date="2016-06" db="EMBL/GenBank/DDBJ databases">
        <title>Evolution of pathogenesis and genome organization in the Tremellales.</title>
        <authorList>
            <person name="Cuomo C."/>
            <person name="Litvintseva A."/>
            <person name="Heitman J."/>
            <person name="Chen Y."/>
            <person name="Sun S."/>
            <person name="Springer D."/>
            <person name="Dromer F."/>
            <person name="Young S."/>
            <person name="Zeng Q."/>
            <person name="Chapman S."/>
            <person name="Gujja S."/>
            <person name="Saif S."/>
            <person name="Birren B."/>
        </authorList>
    </citation>
    <scope>NUCLEOTIDE SEQUENCE [LARGE SCALE GENOMIC DNA]</scope>
    <source>
        <strain evidence="5 6">CBS 7118</strain>
    </source>
</reference>
<feature type="region of interest" description="Disordered" evidence="3">
    <location>
        <begin position="169"/>
        <end position="193"/>
    </location>
</feature>
<dbReference type="Proteomes" id="UP000094819">
    <property type="component" value="Unassembled WGS sequence"/>
</dbReference>
<dbReference type="RefSeq" id="XP_019032232.1">
    <property type="nucleotide sequence ID" value="XM_019175742.1"/>
</dbReference>
<evidence type="ECO:0000256" key="2">
    <source>
        <dbReference type="PROSITE-ProRule" id="PRU00176"/>
    </source>
</evidence>
<name>A0A1E3JBW1_9TREE</name>
<evidence type="ECO:0000256" key="3">
    <source>
        <dbReference type="SAM" id="MobiDB-lite"/>
    </source>
</evidence>
<sequence length="206" mass="22003">MSDLRAASPKIEDDDANVDEELALMQAQLEAMEAEKNALASASAPAPTSGTPDHQAPADGTGEGTPRASGEGADENMEEDGESTASVDLRSVYVGQVDYSATPEEIQAHFQAAGTINRITILCDKFTGHPKGYAYVEFAEPSCVQNALVLDNSSFKGRAISVKEKRTNLPGMNMTNRGRGRGRGRGGYRARGGFRGRVRGRGRGYY</sequence>
<dbReference type="EMBL" id="AWGH01000009">
    <property type="protein sequence ID" value="ODN98370.1"/>
    <property type="molecule type" value="Genomic_DNA"/>
</dbReference>
<feature type="region of interest" description="Disordered" evidence="3">
    <location>
        <begin position="1"/>
        <end position="88"/>
    </location>
</feature>
<dbReference type="InterPro" id="IPR000504">
    <property type="entry name" value="RRM_dom"/>
</dbReference>
<dbReference type="OrthoDB" id="4726at2759"/>
<feature type="compositionally biased region" description="Acidic residues" evidence="3">
    <location>
        <begin position="72"/>
        <end position="82"/>
    </location>
</feature>